<sequence>MPRVIEKEDCFNCSINGRLCDRALHKCSTCPEASEVCRGYPLNLRWRKGLTTKDKQKFRFKSRRRSSASVTSPPCVTLPPTTPKVETIQWLPTPCPGSVKTILEQSEPFPTTSELLPDSIIADPLFFNDTVPDPDELLSFSPCDLTPAKDPSPESSGDGSQTQSGEHIDDTVIKQPDLEWITRTPPICDSSFTVGPVRPLSLDNDPDLQEEPSTPWPAVDLWQEYRCFTKPAQLGSLLDLYNAELCAIPITHDVPANPFRCTNSHGQSKHQMHAVIAFSTQYLSHSEQVSPHDLMWLKDTATKQYSLARKGRQGHYRSSFLDTLLIICTLEHLHRAAGPWRGLLSDVMEIIESSGGVASMPKSTRQQAQLAMFLWWDVTLALLCRSRCVLPRQYYDFVMACEDETTEWDFFSLTGVPKSLFRTLVELVQLAHEKERTLTMTWATFNDAKVLEIEEDLRRVETHIPPAFNITDDDSTESVQQKLDSAACVQAWKFALLLYLERVFRWEREGGRQSARITALSRQTLSTVRNCRPGHAIQKQVLLPVFIAGSEVDDSYSRQFVQQYCETWQTKTRYQLFRDSLGLLRTIWSRRDRCGGDANVWWGSVLPEMQQTAWLDGKVVPVNFLLG</sequence>
<evidence type="ECO:0008006" key="6">
    <source>
        <dbReference type="Google" id="ProtNLM"/>
    </source>
</evidence>
<dbReference type="GO" id="GO:0005634">
    <property type="term" value="C:nucleus"/>
    <property type="evidence" value="ECO:0007669"/>
    <property type="project" value="UniProtKB-SubCell"/>
</dbReference>
<organism evidence="4 5">
    <name type="scientific">Pseudocercospora eumusae</name>
    <dbReference type="NCBI Taxonomy" id="321146"/>
    <lineage>
        <taxon>Eukaryota</taxon>
        <taxon>Fungi</taxon>
        <taxon>Dikarya</taxon>
        <taxon>Ascomycota</taxon>
        <taxon>Pezizomycotina</taxon>
        <taxon>Dothideomycetes</taxon>
        <taxon>Dothideomycetidae</taxon>
        <taxon>Mycosphaerellales</taxon>
        <taxon>Mycosphaerellaceae</taxon>
        <taxon>Pseudocercospora</taxon>
    </lineage>
</organism>
<dbReference type="EMBL" id="LFZN01000008">
    <property type="protein sequence ID" value="KXT06186.1"/>
    <property type="molecule type" value="Genomic_DNA"/>
</dbReference>
<feature type="region of interest" description="Disordered" evidence="3">
    <location>
        <begin position="138"/>
        <end position="173"/>
    </location>
</feature>
<evidence type="ECO:0000256" key="1">
    <source>
        <dbReference type="ARBA" id="ARBA00004123"/>
    </source>
</evidence>
<dbReference type="PANTHER" id="PTHR37534:SF46">
    <property type="entry name" value="ZN(II)2CYS6 TRANSCRIPTION FACTOR (EUROFUNG)"/>
    <property type="match status" value="1"/>
</dbReference>
<evidence type="ECO:0000313" key="4">
    <source>
        <dbReference type="EMBL" id="KXT06186.1"/>
    </source>
</evidence>
<evidence type="ECO:0000256" key="3">
    <source>
        <dbReference type="SAM" id="MobiDB-lite"/>
    </source>
</evidence>
<protein>
    <recommendedName>
        <fullName evidence="6">Zn(2)-C6 fungal-type domain-containing protein</fullName>
    </recommendedName>
</protein>
<dbReference type="Proteomes" id="UP000070133">
    <property type="component" value="Unassembled WGS sequence"/>
</dbReference>
<dbReference type="AlphaFoldDB" id="A0A139HUR5"/>
<comment type="caution">
    <text evidence="4">The sequence shown here is derived from an EMBL/GenBank/DDBJ whole genome shotgun (WGS) entry which is preliminary data.</text>
</comment>
<evidence type="ECO:0000256" key="2">
    <source>
        <dbReference type="ARBA" id="ARBA00023242"/>
    </source>
</evidence>
<keyword evidence="2" id="KW-0539">Nucleus</keyword>
<reference evidence="4 5" key="1">
    <citation type="submission" date="2015-07" db="EMBL/GenBank/DDBJ databases">
        <title>Comparative genomics of the Sigatoka disease complex on banana suggests a link between parallel evolutionary changes in Pseudocercospora fijiensis and Pseudocercospora eumusae and increased virulence on the banana host.</title>
        <authorList>
            <person name="Chang T.-C."/>
            <person name="Salvucci A."/>
            <person name="Crous P.W."/>
            <person name="Stergiopoulos I."/>
        </authorList>
    </citation>
    <scope>NUCLEOTIDE SEQUENCE [LARGE SCALE GENOMIC DNA]</scope>
    <source>
        <strain evidence="4 5">CBS 114824</strain>
    </source>
</reference>
<accession>A0A139HUR5</accession>
<keyword evidence="5" id="KW-1185">Reference proteome</keyword>
<gene>
    <name evidence="4" type="ORF">AC578_1319</name>
</gene>
<comment type="subcellular location">
    <subcellularLocation>
        <location evidence="1">Nucleus</location>
    </subcellularLocation>
</comment>
<dbReference type="CDD" id="cd12148">
    <property type="entry name" value="fungal_TF_MHR"/>
    <property type="match status" value="1"/>
</dbReference>
<dbReference type="Pfam" id="PF11951">
    <property type="entry name" value="Fungal_trans_2"/>
    <property type="match status" value="1"/>
</dbReference>
<dbReference type="PANTHER" id="PTHR37534">
    <property type="entry name" value="TRANSCRIPTIONAL ACTIVATOR PROTEIN UGA3"/>
    <property type="match status" value="1"/>
</dbReference>
<dbReference type="STRING" id="321146.A0A139HUR5"/>
<dbReference type="OrthoDB" id="2015447at2759"/>
<feature type="compositionally biased region" description="Polar residues" evidence="3">
    <location>
        <begin position="153"/>
        <end position="165"/>
    </location>
</feature>
<dbReference type="InterPro" id="IPR021858">
    <property type="entry name" value="Fun_TF"/>
</dbReference>
<evidence type="ECO:0000313" key="5">
    <source>
        <dbReference type="Proteomes" id="UP000070133"/>
    </source>
</evidence>
<proteinExistence type="predicted"/>
<name>A0A139HUR5_9PEZI</name>